<evidence type="ECO:0000313" key="4">
    <source>
        <dbReference type="EMBL" id="KAH9328027.1"/>
    </source>
</evidence>
<dbReference type="SMART" id="SM00298">
    <property type="entry name" value="CHROMO"/>
    <property type="match status" value="1"/>
</dbReference>
<dbReference type="InterPro" id="IPR023779">
    <property type="entry name" value="Chromodomain_CS"/>
</dbReference>
<dbReference type="AlphaFoldDB" id="A0AA38LNV5"/>
<keyword evidence="5" id="KW-1185">Reference proteome</keyword>
<reference evidence="4 5" key="1">
    <citation type="journal article" date="2021" name="Nat. Plants">
        <title>The Taxus genome provides insights into paclitaxel biosynthesis.</title>
        <authorList>
            <person name="Xiong X."/>
            <person name="Gou J."/>
            <person name="Liao Q."/>
            <person name="Li Y."/>
            <person name="Zhou Q."/>
            <person name="Bi G."/>
            <person name="Li C."/>
            <person name="Du R."/>
            <person name="Wang X."/>
            <person name="Sun T."/>
            <person name="Guo L."/>
            <person name="Liang H."/>
            <person name="Lu P."/>
            <person name="Wu Y."/>
            <person name="Zhang Z."/>
            <person name="Ro D.K."/>
            <person name="Shang Y."/>
            <person name="Huang S."/>
            <person name="Yan J."/>
        </authorList>
    </citation>
    <scope>NUCLEOTIDE SEQUENCE [LARGE SCALE GENOMIC DNA]</scope>
    <source>
        <strain evidence="4">Ta-2019</strain>
    </source>
</reference>
<feature type="non-terminal residue" evidence="4">
    <location>
        <position position="1"/>
    </location>
</feature>
<dbReference type="PROSITE" id="PS50013">
    <property type="entry name" value="CHROMO_2"/>
    <property type="match status" value="1"/>
</dbReference>
<evidence type="ECO:0000259" key="3">
    <source>
        <dbReference type="PROSITE" id="PS50013"/>
    </source>
</evidence>
<keyword evidence="2" id="KW-0539">Nucleus</keyword>
<dbReference type="SUPFAM" id="SSF54160">
    <property type="entry name" value="Chromo domain-like"/>
    <property type="match status" value="1"/>
</dbReference>
<sequence length="82" mass="9631">VLGQHFVPSLELPPLDEEGRLVLILESIIDTRERNLRRRSIKEYLVKWKDLPLEDATWESDSVLKHPNLQLLEGKQSWEGRT</sequence>
<proteinExistence type="predicted"/>
<accession>A0AA38LNV5</accession>
<evidence type="ECO:0000313" key="5">
    <source>
        <dbReference type="Proteomes" id="UP000824469"/>
    </source>
</evidence>
<dbReference type="InterPro" id="IPR023780">
    <property type="entry name" value="Chromo_domain"/>
</dbReference>
<dbReference type="Proteomes" id="UP000824469">
    <property type="component" value="Unassembled WGS sequence"/>
</dbReference>
<dbReference type="PROSITE" id="PS00598">
    <property type="entry name" value="CHROMO_1"/>
    <property type="match status" value="1"/>
</dbReference>
<dbReference type="InterPro" id="IPR016197">
    <property type="entry name" value="Chromo-like_dom_sf"/>
</dbReference>
<feature type="domain" description="Chromo" evidence="3">
    <location>
        <begin position="23"/>
        <end position="73"/>
    </location>
</feature>
<dbReference type="InterPro" id="IPR000953">
    <property type="entry name" value="Chromo/chromo_shadow_dom"/>
</dbReference>
<protein>
    <recommendedName>
        <fullName evidence="3">Chromo domain-containing protein</fullName>
    </recommendedName>
</protein>
<dbReference type="Gene3D" id="2.40.50.40">
    <property type="match status" value="1"/>
</dbReference>
<comment type="subcellular location">
    <subcellularLocation>
        <location evidence="1">Nucleus</location>
    </subcellularLocation>
</comment>
<dbReference type="EMBL" id="JAHRHJ020000001">
    <property type="protein sequence ID" value="KAH9328027.1"/>
    <property type="molecule type" value="Genomic_DNA"/>
</dbReference>
<feature type="non-terminal residue" evidence="4">
    <location>
        <position position="82"/>
    </location>
</feature>
<dbReference type="GO" id="GO:0005634">
    <property type="term" value="C:nucleus"/>
    <property type="evidence" value="ECO:0007669"/>
    <property type="project" value="UniProtKB-SubCell"/>
</dbReference>
<organism evidence="4 5">
    <name type="scientific">Taxus chinensis</name>
    <name type="common">Chinese yew</name>
    <name type="synonym">Taxus wallichiana var. chinensis</name>
    <dbReference type="NCBI Taxonomy" id="29808"/>
    <lineage>
        <taxon>Eukaryota</taxon>
        <taxon>Viridiplantae</taxon>
        <taxon>Streptophyta</taxon>
        <taxon>Embryophyta</taxon>
        <taxon>Tracheophyta</taxon>
        <taxon>Spermatophyta</taxon>
        <taxon>Pinopsida</taxon>
        <taxon>Pinidae</taxon>
        <taxon>Conifers II</taxon>
        <taxon>Cupressales</taxon>
        <taxon>Taxaceae</taxon>
        <taxon>Taxus</taxon>
    </lineage>
</organism>
<gene>
    <name evidence="4" type="ORF">KI387_000135</name>
</gene>
<dbReference type="Pfam" id="PF00385">
    <property type="entry name" value="Chromo"/>
    <property type="match status" value="1"/>
</dbReference>
<evidence type="ECO:0000256" key="1">
    <source>
        <dbReference type="ARBA" id="ARBA00004123"/>
    </source>
</evidence>
<name>A0AA38LNV5_TAXCH</name>
<comment type="caution">
    <text evidence="4">The sequence shown here is derived from an EMBL/GenBank/DDBJ whole genome shotgun (WGS) entry which is preliminary data.</text>
</comment>
<evidence type="ECO:0000256" key="2">
    <source>
        <dbReference type="ARBA" id="ARBA00023242"/>
    </source>
</evidence>